<dbReference type="EMBL" id="CAMGYJ010000010">
    <property type="protein sequence ID" value="CAI0551488.1"/>
    <property type="molecule type" value="Genomic_DNA"/>
</dbReference>
<proteinExistence type="predicted"/>
<sequence>METLMYGHRTEALKSMVAAGGGEGRLPAERKDGWLELEIGDFFNKEKSEEVKMVLKEVEGHHMKGGLIVHGIEIRPKH</sequence>
<protein>
    <submittedName>
        <fullName evidence="1">Uncharacterized protein</fullName>
    </submittedName>
</protein>
<dbReference type="PANTHER" id="PTHR32278:SF11">
    <property type="entry name" value="F-BOX DOMAIN-CONTAINING PROTEIN"/>
    <property type="match status" value="1"/>
</dbReference>
<accession>A0AAV0R507</accession>
<gene>
    <name evidence="1" type="ORF">LITE_LOCUS46000</name>
</gene>
<dbReference type="AlphaFoldDB" id="A0AAV0R507"/>
<name>A0AAV0R507_9ROSI</name>
<evidence type="ECO:0000313" key="2">
    <source>
        <dbReference type="Proteomes" id="UP001154282"/>
    </source>
</evidence>
<keyword evidence="2" id="KW-1185">Reference proteome</keyword>
<organism evidence="1 2">
    <name type="scientific">Linum tenue</name>
    <dbReference type="NCBI Taxonomy" id="586396"/>
    <lineage>
        <taxon>Eukaryota</taxon>
        <taxon>Viridiplantae</taxon>
        <taxon>Streptophyta</taxon>
        <taxon>Embryophyta</taxon>
        <taxon>Tracheophyta</taxon>
        <taxon>Spermatophyta</taxon>
        <taxon>Magnoliopsida</taxon>
        <taxon>eudicotyledons</taxon>
        <taxon>Gunneridae</taxon>
        <taxon>Pentapetalae</taxon>
        <taxon>rosids</taxon>
        <taxon>fabids</taxon>
        <taxon>Malpighiales</taxon>
        <taxon>Linaceae</taxon>
        <taxon>Linum</taxon>
    </lineage>
</organism>
<reference evidence="1" key="1">
    <citation type="submission" date="2022-08" db="EMBL/GenBank/DDBJ databases">
        <authorList>
            <person name="Gutierrez-Valencia J."/>
        </authorList>
    </citation>
    <scope>NUCLEOTIDE SEQUENCE</scope>
</reference>
<dbReference type="InterPro" id="IPR025886">
    <property type="entry name" value="PP2-like"/>
</dbReference>
<dbReference type="Proteomes" id="UP001154282">
    <property type="component" value="Unassembled WGS sequence"/>
</dbReference>
<dbReference type="PANTHER" id="PTHR32278">
    <property type="entry name" value="F-BOX DOMAIN-CONTAINING PROTEIN"/>
    <property type="match status" value="1"/>
</dbReference>
<dbReference type="Pfam" id="PF14299">
    <property type="entry name" value="PP2"/>
    <property type="match status" value="1"/>
</dbReference>
<comment type="caution">
    <text evidence="1">The sequence shown here is derived from an EMBL/GenBank/DDBJ whole genome shotgun (WGS) entry which is preliminary data.</text>
</comment>
<evidence type="ECO:0000313" key="1">
    <source>
        <dbReference type="EMBL" id="CAI0551488.1"/>
    </source>
</evidence>